<feature type="transmembrane region" description="Helical" evidence="7">
    <location>
        <begin position="171"/>
        <end position="190"/>
    </location>
</feature>
<feature type="transmembrane region" description="Helical" evidence="7">
    <location>
        <begin position="15"/>
        <end position="35"/>
    </location>
</feature>
<dbReference type="NCBIfam" id="TIGR00711">
    <property type="entry name" value="efflux_EmrB"/>
    <property type="match status" value="1"/>
</dbReference>
<keyword evidence="6 7" id="KW-0472">Membrane</keyword>
<feature type="transmembrane region" description="Helical" evidence="7">
    <location>
        <begin position="234"/>
        <end position="253"/>
    </location>
</feature>
<dbReference type="SUPFAM" id="SSF103473">
    <property type="entry name" value="MFS general substrate transporter"/>
    <property type="match status" value="1"/>
</dbReference>
<dbReference type="PANTHER" id="PTHR42718:SF24">
    <property type="entry name" value="MAJOR FACILITATOR SUPERFAMILY (MFS) PROFILE DOMAIN-CONTAINING PROTEIN"/>
    <property type="match status" value="1"/>
</dbReference>
<evidence type="ECO:0000256" key="3">
    <source>
        <dbReference type="ARBA" id="ARBA00022475"/>
    </source>
</evidence>
<keyword evidence="10" id="KW-1185">Reference proteome</keyword>
<dbReference type="Gene3D" id="1.20.1720.10">
    <property type="entry name" value="Multidrug resistance protein D"/>
    <property type="match status" value="1"/>
</dbReference>
<dbReference type="GO" id="GO:0005886">
    <property type="term" value="C:plasma membrane"/>
    <property type="evidence" value="ECO:0007669"/>
    <property type="project" value="UniProtKB-SubCell"/>
</dbReference>
<evidence type="ECO:0000256" key="2">
    <source>
        <dbReference type="ARBA" id="ARBA00022448"/>
    </source>
</evidence>
<dbReference type="GO" id="GO:0022857">
    <property type="term" value="F:transmembrane transporter activity"/>
    <property type="evidence" value="ECO:0007669"/>
    <property type="project" value="InterPro"/>
</dbReference>
<dbReference type="Proteomes" id="UP000318521">
    <property type="component" value="Unassembled WGS sequence"/>
</dbReference>
<feature type="transmembrane region" description="Helical" evidence="7">
    <location>
        <begin position="332"/>
        <end position="352"/>
    </location>
</feature>
<feature type="transmembrane region" description="Helical" evidence="7">
    <location>
        <begin position="113"/>
        <end position="133"/>
    </location>
</feature>
<keyword evidence="5 7" id="KW-1133">Transmembrane helix</keyword>
<evidence type="ECO:0000256" key="1">
    <source>
        <dbReference type="ARBA" id="ARBA00004651"/>
    </source>
</evidence>
<evidence type="ECO:0000313" key="9">
    <source>
        <dbReference type="EMBL" id="TSB46556.1"/>
    </source>
</evidence>
<accession>A0A553ZYU7</accession>
<dbReference type="InterPro" id="IPR036259">
    <property type="entry name" value="MFS_trans_sf"/>
</dbReference>
<feature type="transmembrane region" description="Helical" evidence="7">
    <location>
        <begin position="87"/>
        <end position="107"/>
    </location>
</feature>
<evidence type="ECO:0000256" key="6">
    <source>
        <dbReference type="ARBA" id="ARBA00023136"/>
    </source>
</evidence>
<comment type="caution">
    <text evidence="9">The sequence shown here is derived from an EMBL/GenBank/DDBJ whole genome shotgun (WGS) entry which is preliminary data.</text>
</comment>
<gene>
    <name evidence="9" type="ORF">FN960_09330</name>
</gene>
<evidence type="ECO:0000259" key="8">
    <source>
        <dbReference type="PROSITE" id="PS50850"/>
    </source>
</evidence>
<dbReference type="InterPro" id="IPR004638">
    <property type="entry name" value="EmrB-like"/>
</dbReference>
<dbReference type="Pfam" id="PF07690">
    <property type="entry name" value="MFS_1"/>
    <property type="match status" value="1"/>
</dbReference>
<dbReference type="InterPro" id="IPR011701">
    <property type="entry name" value="MFS"/>
</dbReference>
<feature type="transmembrane region" description="Helical" evidence="7">
    <location>
        <begin position="407"/>
        <end position="425"/>
    </location>
</feature>
<dbReference type="CDD" id="cd17503">
    <property type="entry name" value="MFS_LmrB_MDR_like"/>
    <property type="match status" value="1"/>
</dbReference>
<evidence type="ECO:0000256" key="4">
    <source>
        <dbReference type="ARBA" id="ARBA00022692"/>
    </source>
</evidence>
<reference evidence="9 10" key="1">
    <citation type="submission" date="2019-07" db="EMBL/GenBank/DDBJ databases">
        <authorList>
            <person name="Park Y.J."/>
            <person name="Jeong S.E."/>
            <person name="Jung H.S."/>
        </authorList>
    </citation>
    <scope>NUCLEOTIDE SEQUENCE [LARGE SCALE GENOMIC DNA]</scope>
    <source>
        <strain evidence="10">P16(2019)</strain>
    </source>
</reference>
<proteinExistence type="predicted"/>
<name>A0A553ZYU7_9BACI</name>
<dbReference type="OrthoDB" id="9816041at2"/>
<dbReference type="AlphaFoldDB" id="A0A553ZYU7"/>
<sequence length="488" mass="52929">MTNNQSDPFIGIKKLPIIAVLLTGAFIAILNQTLLTTALPVLMADLNIDANLGQWVTTAFMLVNGVMIPITAFLIEKFTTRRLFITAMGLFGLGTLVCAMAPTFEVLITGRMIQAAGAGIAMPLMQTVLLLIFPVEKRGAAMGMVGLVISFAPAIGPTLSGWLVQSYHWSILFWLLMPIVVIDIIAAYLFLKNVTTQRSPKLDSLSIILSSIGFGGLLFGFSNAGSNGWTDATVFTPIIVGAITLTWFILRQLKLPQPILEFRVFKYWVFTLTTLIGMIVFMSMIGAATIFPIYMQTMHNFTAFESGLMLLPGAIVMGIMSPITGRIFDKVGARYLTIIGLGMIFVTTFLFTDLTDSTSMTYVTVVYSFRMLGVALVMMPVTTAGINVLPRHLIPHGTAMNNTMRQIAGSIGTAVLVSVMTTAAIRHAETGEMGMLEAEISGVNTAFMVATGISFVGFVLAFFIKSKGKQTETHDSKAREQKPAIEHS</sequence>
<feature type="transmembrane region" description="Helical" evidence="7">
    <location>
        <begin position="55"/>
        <end position="75"/>
    </location>
</feature>
<evidence type="ECO:0000256" key="5">
    <source>
        <dbReference type="ARBA" id="ARBA00022989"/>
    </source>
</evidence>
<comment type="subcellular location">
    <subcellularLocation>
        <location evidence="1">Cell membrane</location>
        <topology evidence="1">Multi-pass membrane protein</topology>
    </subcellularLocation>
</comment>
<feature type="transmembrane region" description="Helical" evidence="7">
    <location>
        <begin position="145"/>
        <end position="165"/>
    </location>
</feature>
<dbReference type="PRINTS" id="PR01036">
    <property type="entry name" value="TCRTETB"/>
</dbReference>
<evidence type="ECO:0000313" key="10">
    <source>
        <dbReference type="Proteomes" id="UP000318521"/>
    </source>
</evidence>
<organism evidence="9 10">
    <name type="scientific">Alkalicoccobacillus porphyridii</name>
    <dbReference type="NCBI Taxonomy" id="2597270"/>
    <lineage>
        <taxon>Bacteria</taxon>
        <taxon>Bacillati</taxon>
        <taxon>Bacillota</taxon>
        <taxon>Bacilli</taxon>
        <taxon>Bacillales</taxon>
        <taxon>Bacillaceae</taxon>
        <taxon>Alkalicoccobacillus</taxon>
    </lineage>
</organism>
<feature type="transmembrane region" description="Helical" evidence="7">
    <location>
        <begin position="301"/>
        <end position="320"/>
    </location>
</feature>
<keyword evidence="2" id="KW-0813">Transport</keyword>
<dbReference type="EMBL" id="VLXZ01000005">
    <property type="protein sequence ID" value="TSB46556.1"/>
    <property type="molecule type" value="Genomic_DNA"/>
</dbReference>
<dbReference type="Gene3D" id="1.20.1250.20">
    <property type="entry name" value="MFS general substrate transporter like domains"/>
    <property type="match status" value="1"/>
</dbReference>
<dbReference type="PANTHER" id="PTHR42718">
    <property type="entry name" value="MAJOR FACILITATOR SUPERFAMILY MULTIDRUG TRANSPORTER MFSC"/>
    <property type="match status" value="1"/>
</dbReference>
<feature type="domain" description="Major facilitator superfamily (MFS) profile" evidence="8">
    <location>
        <begin position="17"/>
        <end position="469"/>
    </location>
</feature>
<dbReference type="RefSeq" id="WP_143848453.1">
    <property type="nucleotide sequence ID" value="NZ_VLXZ01000005.1"/>
</dbReference>
<feature type="transmembrane region" description="Helical" evidence="7">
    <location>
        <begin position="202"/>
        <end position="222"/>
    </location>
</feature>
<protein>
    <submittedName>
        <fullName evidence="9">DHA2 family efflux MFS transporter permease subunit</fullName>
    </submittedName>
</protein>
<keyword evidence="4 7" id="KW-0812">Transmembrane</keyword>
<dbReference type="InterPro" id="IPR020846">
    <property type="entry name" value="MFS_dom"/>
</dbReference>
<dbReference type="PROSITE" id="PS50850">
    <property type="entry name" value="MFS"/>
    <property type="match status" value="1"/>
</dbReference>
<feature type="transmembrane region" description="Helical" evidence="7">
    <location>
        <begin position="265"/>
        <end position="295"/>
    </location>
</feature>
<evidence type="ECO:0000256" key="7">
    <source>
        <dbReference type="SAM" id="Phobius"/>
    </source>
</evidence>
<feature type="transmembrane region" description="Helical" evidence="7">
    <location>
        <begin position="364"/>
        <end position="386"/>
    </location>
</feature>
<keyword evidence="3" id="KW-1003">Cell membrane</keyword>
<feature type="transmembrane region" description="Helical" evidence="7">
    <location>
        <begin position="445"/>
        <end position="464"/>
    </location>
</feature>